<dbReference type="InterPro" id="IPR052240">
    <property type="entry name" value="SAP_domain_ribonucleoprotein"/>
</dbReference>
<proteinExistence type="inferred from homology"/>
<organism evidence="5 6">
    <name type="scientific">Acanthamoeba castellanii (strain ATCC 30010 / Neff)</name>
    <dbReference type="NCBI Taxonomy" id="1257118"/>
    <lineage>
        <taxon>Eukaryota</taxon>
        <taxon>Amoebozoa</taxon>
        <taxon>Discosea</taxon>
        <taxon>Longamoebia</taxon>
        <taxon>Centramoebida</taxon>
        <taxon>Acanthamoebidae</taxon>
        <taxon>Acanthamoeba</taxon>
    </lineage>
</organism>
<feature type="compositionally biased region" description="Basic and acidic residues" evidence="3">
    <location>
        <begin position="30"/>
        <end position="48"/>
    </location>
</feature>
<dbReference type="Gene3D" id="1.10.720.30">
    <property type="entry name" value="SAP domain"/>
    <property type="match status" value="2"/>
</dbReference>
<feature type="domain" description="SAP" evidence="4">
    <location>
        <begin position="143"/>
        <end position="177"/>
    </location>
</feature>
<evidence type="ECO:0000313" key="5">
    <source>
        <dbReference type="EMBL" id="ELR24306.1"/>
    </source>
</evidence>
<dbReference type="VEuPathDB" id="AmoebaDB:ACA1_004080"/>
<dbReference type="PANTHER" id="PTHR46551:SF1">
    <property type="entry name" value="SAP DOMAIN-CONTAINING RIBONUCLEOPROTEIN"/>
    <property type="match status" value="1"/>
</dbReference>
<gene>
    <name evidence="5" type="ORF">ACA1_004080</name>
</gene>
<dbReference type="Proteomes" id="UP000011083">
    <property type="component" value="Unassembled WGS sequence"/>
</dbReference>
<dbReference type="PANTHER" id="PTHR46551">
    <property type="entry name" value="SAP DOMAIN-CONTAINING RIBONUCLEOPROTEIN"/>
    <property type="match status" value="1"/>
</dbReference>
<dbReference type="RefSeq" id="XP_004354003.1">
    <property type="nucleotide sequence ID" value="XM_004353951.1"/>
</dbReference>
<reference evidence="5 6" key="1">
    <citation type="journal article" date="2013" name="Genome Biol.">
        <title>Genome of Acanthamoeba castellanii highlights extensive lateral gene transfer and early evolution of tyrosine kinase signaling.</title>
        <authorList>
            <person name="Clarke M."/>
            <person name="Lohan A.J."/>
            <person name="Liu B."/>
            <person name="Lagkouvardos I."/>
            <person name="Roy S."/>
            <person name="Zafar N."/>
            <person name="Bertelli C."/>
            <person name="Schilde C."/>
            <person name="Kianianmomeni A."/>
            <person name="Burglin T.R."/>
            <person name="Frech C."/>
            <person name="Turcotte B."/>
            <person name="Kopec K.O."/>
            <person name="Synnott J.M."/>
            <person name="Choo C."/>
            <person name="Paponov I."/>
            <person name="Finkler A."/>
            <person name="Soon Heng Tan C."/>
            <person name="Hutchins A.P."/>
            <person name="Weinmeier T."/>
            <person name="Rattei T."/>
            <person name="Chu J.S."/>
            <person name="Gimenez G."/>
            <person name="Irimia M."/>
            <person name="Rigden D.J."/>
            <person name="Fitzpatrick D.A."/>
            <person name="Lorenzo-Morales J."/>
            <person name="Bateman A."/>
            <person name="Chiu C.H."/>
            <person name="Tang P."/>
            <person name="Hegemann P."/>
            <person name="Fromm H."/>
            <person name="Raoult D."/>
            <person name="Greub G."/>
            <person name="Miranda-Saavedra D."/>
            <person name="Chen N."/>
            <person name="Nash P."/>
            <person name="Ginger M.L."/>
            <person name="Horn M."/>
            <person name="Schaap P."/>
            <person name="Caler L."/>
            <person name="Loftus B."/>
        </authorList>
    </citation>
    <scope>NUCLEOTIDE SEQUENCE [LARGE SCALE GENOMIC DNA]</scope>
    <source>
        <strain evidence="5 6">Neff</strain>
    </source>
</reference>
<sequence length="247" mass="27833">MKVVELKQELRKRDLPTNGRKHELIERLREFDRREQDHAHHVDAKSEITDEASAAEPVESIEETTVEEGHNTEEQQPTVETAGEDEEETAEGRVERTIEEETEDGADMGAKEASGEVREEEEESDEVAADEEEEEEEEEKIDPESLKVEELKRELRKCHLPTNGRKFELVRRLRDYLAQEEEVAEPAAVEEAVVTEVFVAEPPAEDVSDHVQASADGEDEEAADEGPSSVKEASLEEATFEANNAVQ</sequence>
<dbReference type="EMBL" id="KB007832">
    <property type="protein sequence ID" value="ELR24306.1"/>
    <property type="molecule type" value="Genomic_DNA"/>
</dbReference>
<dbReference type="SUPFAM" id="SSF68906">
    <property type="entry name" value="SAP domain"/>
    <property type="match status" value="2"/>
</dbReference>
<feature type="region of interest" description="Disordered" evidence="3">
    <location>
        <begin position="201"/>
        <end position="247"/>
    </location>
</feature>
<dbReference type="GO" id="GO:0005634">
    <property type="term" value="C:nucleus"/>
    <property type="evidence" value="ECO:0007669"/>
    <property type="project" value="TreeGrafter"/>
</dbReference>
<name>L8HIS1_ACACF</name>
<feature type="compositionally biased region" description="Acidic residues" evidence="3">
    <location>
        <begin position="118"/>
        <end position="141"/>
    </location>
</feature>
<accession>L8HIS1</accession>
<comment type="similarity">
    <text evidence="2">Belongs to the SAP domain-containing ribonucleoprotein family.</text>
</comment>
<dbReference type="AlphaFoldDB" id="L8HIS1"/>
<dbReference type="SMART" id="SM00513">
    <property type="entry name" value="SAP"/>
    <property type="match status" value="2"/>
</dbReference>
<protein>
    <submittedName>
        <fullName evidence="5">SAP domain containing protein</fullName>
    </submittedName>
</protein>
<evidence type="ECO:0000256" key="2">
    <source>
        <dbReference type="ARBA" id="ARBA00046328"/>
    </source>
</evidence>
<dbReference type="Pfam" id="PF02037">
    <property type="entry name" value="SAP"/>
    <property type="match status" value="2"/>
</dbReference>
<dbReference type="GO" id="GO:0016973">
    <property type="term" value="P:poly(A)+ mRNA export from nucleus"/>
    <property type="evidence" value="ECO:0007669"/>
    <property type="project" value="TreeGrafter"/>
</dbReference>
<dbReference type="InterPro" id="IPR003034">
    <property type="entry name" value="SAP_dom"/>
</dbReference>
<evidence type="ECO:0000256" key="1">
    <source>
        <dbReference type="ARBA" id="ARBA00022553"/>
    </source>
</evidence>
<evidence type="ECO:0000313" key="6">
    <source>
        <dbReference type="Proteomes" id="UP000011083"/>
    </source>
</evidence>
<feature type="compositionally biased region" description="Basic and acidic residues" evidence="3">
    <location>
        <begin position="90"/>
        <end position="99"/>
    </location>
</feature>
<dbReference type="GeneID" id="14925324"/>
<dbReference type="InterPro" id="IPR036361">
    <property type="entry name" value="SAP_dom_sf"/>
</dbReference>
<feature type="region of interest" description="Disordered" evidence="3">
    <location>
        <begin position="30"/>
        <end position="150"/>
    </location>
</feature>
<dbReference type="KEGG" id="acan:ACA1_004080"/>
<evidence type="ECO:0000259" key="4">
    <source>
        <dbReference type="PROSITE" id="PS50800"/>
    </source>
</evidence>
<feature type="domain" description="SAP" evidence="4">
    <location>
        <begin position="1"/>
        <end position="32"/>
    </location>
</feature>
<feature type="non-terminal residue" evidence="5">
    <location>
        <position position="247"/>
    </location>
</feature>
<keyword evidence="1" id="KW-0597">Phosphoprotein</keyword>
<dbReference type="OrthoDB" id="445357at2759"/>
<dbReference type="PROSITE" id="PS50800">
    <property type="entry name" value="SAP"/>
    <property type="match status" value="2"/>
</dbReference>
<keyword evidence="6" id="KW-1185">Reference proteome</keyword>
<evidence type="ECO:0000256" key="3">
    <source>
        <dbReference type="SAM" id="MobiDB-lite"/>
    </source>
</evidence>